<dbReference type="InterPro" id="IPR001650">
    <property type="entry name" value="Helicase_C-like"/>
</dbReference>
<dbReference type="EMBL" id="CP045907">
    <property type="protein sequence ID" value="QQP35178.1"/>
    <property type="molecule type" value="Genomic_DNA"/>
</dbReference>
<dbReference type="GO" id="GO:0061630">
    <property type="term" value="F:ubiquitin protein ligase activity"/>
    <property type="evidence" value="ECO:0007669"/>
    <property type="project" value="TreeGrafter"/>
</dbReference>
<dbReference type="CDD" id="cd18793">
    <property type="entry name" value="SF2_C_SNF"/>
    <property type="match status" value="1"/>
</dbReference>
<feature type="domain" description="Helicase C-terminal" evidence="2">
    <location>
        <begin position="3"/>
        <end position="47"/>
    </location>
</feature>
<dbReference type="AlphaFoldDB" id="A0A7T8GP88"/>
<sequence>DVKVLLLPISSGANGLNLIEASHVFLLEPILNPAQELQAIGRVHRIGQTSLLWSIDSSFVAPWRTNAHYIK</sequence>
<keyword evidence="1" id="KW-0378">Hydrolase</keyword>
<keyword evidence="3" id="KW-0347">Helicase</keyword>
<dbReference type="SUPFAM" id="SSF52540">
    <property type="entry name" value="P-loop containing nucleoside triphosphate hydrolases"/>
    <property type="match status" value="1"/>
</dbReference>
<name>A0A7T8GP88_CALRO</name>
<evidence type="ECO:0000259" key="2">
    <source>
        <dbReference type="Pfam" id="PF00271"/>
    </source>
</evidence>
<keyword evidence="3" id="KW-0547">Nucleotide-binding</keyword>
<dbReference type="Gene3D" id="3.40.50.300">
    <property type="entry name" value="P-loop containing nucleotide triphosphate hydrolases"/>
    <property type="match status" value="1"/>
</dbReference>
<proteinExistence type="predicted"/>
<dbReference type="GO" id="GO:0005634">
    <property type="term" value="C:nucleus"/>
    <property type="evidence" value="ECO:0007669"/>
    <property type="project" value="TreeGrafter"/>
</dbReference>
<keyword evidence="3" id="KW-0067">ATP-binding</keyword>
<dbReference type="InterPro" id="IPR049730">
    <property type="entry name" value="SNF2/RAD54-like_C"/>
</dbReference>
<dbReference type="GO" id="GO:0000209">
    <property type="term" value="P:protein polyubiquitination"/>
    <property type="evidence" value="ECO:0007669"/>
    <property type="project" value="TreeGrafter"/>
</dbReference>
<dbReference type="OrthoDB" id="423559at2759"/>
<dbReference type="GO" id="GO:0006974">
    <property type="term" value="P:DNA damage response"/>
    <property type="evidence" value="ECO:0007669"/>
    <property type="project" value="TreeGrafter"/>
</dbReference>
<protein>
    <submittedName>
        <fullName evidence="3">SNF2 histone linker PHD RING helicase_ E3 ubiquitin protein ligase</fullName>
    </submittedName>
</protein>
<dbReference type="GO" id="GO:0016787">
    <property type="term" value="F:hydrolase activity"/>
    <property type="evidence" value="ECO:0007669"/>
    <property type="project" value="UniProtKB-KW"/>
</dbReference>
<evidence type="ECO:0000313" key="3">
    <source>
        <dbReference type="EMBL" id="QQP35178.1"/>
    </source>
</evidence>
<dbReference type="GO" id="GO:0004386">
    <property type="term" value="F:helicase activity"/>
    <property type="evidence" value="ECO:0007669"/>
    <property type="project" value="UniProtKB-KW"/>
</dbReference>
<keyword evidence="4" id="KW-1185">Reference proteome</keyword>
<gene>
    <name evidence="3" type="ORF">FKW44_023331</name>
</gene>
<feature type="non-terminal residue" evidence="3">
    <location>
        <position position="1"/>
    </location>
</feature>
<evidence type="ECO:0000313" key="4">
    <source>
        <dbReference type="Proteomes" id="UP000595437"/>
    </source>
</evidence>
<accession>A0A7T8GP88</accession>
<dbReference type="InterPro" id="IPR052583">
    <property type="entry name" value="ATP-helicase/E3_Ub-Ligase"/>
</dbReference>
<dbReference type="Proteomes" id="UP000595437">
    <property type="component" value="Chromosome 18"/>
</dbReference>
<evidence type="ECO:0000256" key="1">
    <source>
        <dbReference type="ARBA" id="ARBA00022801"/>
    </source>
</evidence>
<organism evidence="3 4">
    <name type="scientific">Caligus rogercresseyi</name>
    <name type="common">Sea louse</name>
    <dbReference type="NCBI Taxonomy" id="217165"/>
    <lineage>
        <taxon>Eukaryota</taxon>
        <taxon>Metazoa</taxon>
        <taxon>Ecdysozoa</taxon>
        <taxon>Arthropoda</taxon>
        <taxon>Crustacea</taxon>
        <taxon>Multicrustacea</taxon>
        <taxon>Hexanauplia</taxon>
        <taxon>Copepoda</taxon>
        <taxon>Siphonostomatoida</taxon>
        <taxon>Caligidae</taxon>
        <taxon>Caligus</taxon>
    </lineage>
</organism>
<dbReference type="InterPro" id="IPR027417">
    <property type="entry name" value="P-loop_NTPase"/>
</dbReference>
<dbReference type="Pfam" id="PF00271">
    <property type="entry name" value="Helicase_C"/>
    <property type="match status" value="1"/>
</dbReference>
<reference evidence="4" key="1">
    <citation type="submission" date="2021-01" db="EMBL/GenBank/DDBJ databases">
        <title>Caligus Genome Assembly.</title>
        <authorList>
            <person name="Gallardo-Escarate C."/>
        </authorList>
    </citation>
    <scope>NUCLEOTIDE SEQUENCE [LARGE SCALE GENOMIC DNA]</scope>
</reference>
<feature type="non-terminal residue" evidence="3">
    <location>
        <position position="71"/>
    </location>
</feature>
<dbReference type="PANTHER" id="PTHR45865:SF1">
    <property type="entry name" value="E3 UBIQUITIN-PROTEIN LIGASE SHPRH"/>
    <property type="match status" value="1"/>
</dbReference>
<dbReference type="PANTHER" id="PTHR45865">
    <property type="entry name" value="E3 UBIQUITIN-PROTEIN LIGASE SHPRH FAMILY MEMBER"/>
    <property type="match status" value="1"/>
</dbReference>